<dbReference type="EC" id="2.4.-.-" evidence="2"/>
<dbReference type="PANTHER" id="PTHR22916:SF3">
    <property type="entry name" value="UDP-GLCNAC:BETAGAL BETA-1,3-N-ACETYLGLUCOSAMINYLTRANSFERASE-LIKE PROTEIN 1"/>
    <property type="match status" value="1"/>
</dbReference>
<gene>
    <name evidence="2" type="ORF">ACFQPS_13410</name>
</gene>
<evidence type="ECO:0000259" key="1">
    <source>
        <dbReference type="Pfam" id="PF00535"/>
    </source>
</evidence>
<dbReference type="Proteomes" id="UP001596456">
    <property type="component" value="Unassembled WGS sequence"/>
</dbReference>
<name>A0ABW2KXJ3_9PROT</name>
<reference evidence="3" key="1">
    <citation type="journal article" date="2019" name="Int. J. Syst. Evol. Microbiol.">
        <title>The Global Catalogue of Microorganisms (GCM) 10K type strain sequencing project: providing services to taxonomists for standard genome sequencing and annotation.</title>
        <authorList>
            <consortium name="The Broad Institute Genomics Platform"/>
            <consortium name="The Broad Institute Genome Sequencing Center for Infectious Disease"/>
            <person name="Wu L."/>
            <person name="Ma J."/>
        </authorList>
    </citation>
    <scope>NUCLEOTIDE SEQUENCE [LARGE SCALE GENOMIC DNA]</scope>
    <source>
        <strain evidence="3">CGMCC 1.16275</strain>
    </source>
</reference>
<dbReference type="InterPro" id="IPR029044">
    <property type="entry name" value="Nucleotide-diphossugar_trans"/>
</dbReference>
<dbReference type="PANTHER" id="PTHR22916">
    <property type="entry name" value="GLYCOSYLTRANSFERASE"/>
    <property type="match status" value="1"/>
</dbReference>
<dbReference type="SUPFAM" id="SSF53448">
    <property type="entry name" value="Nucleotide-diphospho-sugar transferases"/>
    <property type="match status" value="1"/>
</dbReference>
<evidence type="ECO:0000313" key="2">
    <source>
        <dbReference type="EMBL" id="MFC7334164.1"/>
    </source>
</evidence>
<feature type="domain" description="Glycosyltransferase 2-like" evidence="1">
    <location>
        <begin position="5"/>
        <end position="105"/>
    </location>
</feature>
<dbReference type="InterPro" id="IPR001173">
    <property type="entry name" value="Glyco_trans_2-like"/>
</dbReference>
<protein>
    <submittedName>
        <fullName evidence="2">Glycosyltransferase</fullName>
        <ecNumber evidence="2">2.4.-.-</ecNumber>
    </submittedName>
</protein>
<dbReference type="RefSeq" id="WP_377359740.1">
    <property type="nucleotide sequence ID" value="NZ_JBHTCM010000012.1"/>
</dbReference>
<dbReference type="EMBL" id="JBHTCM010000012">
    <property type="protein sequence ID" value="MFC7334164.1"/>
    <property type="molecule type" value="Genomic_DNA"/>
</dbReference>
<dbReference type="GO" id="GO:0016757">
    <property type="term" value="F:glycosyltransferase activity"/>
    <property type="evidence" value="ECO:0007669"/>
    <property type="project" value="UniProtKB-KW"/>
</dbReference>
<comment type="caution">
    <text evidence="2">The sequence shown here is derived from an EMBL/GenBank/DDBJ whole genome shotgun (WGS) entry which is preliminary data.</text>
</comment>
<dbReference type="Gene3D" id="3.90.550.10">
    <property type="entry name" value="Spore Coat Polysaccharide Biosynthesis Protein SpsA, Chain A"/>
    <property type="match status" value="1"/>
</dbReference>
<keyword evidence="3" id="KW-1185">Reference proteome</keyword>
<accession>A0ABW2KXJ3</accession>
<organism evidence="2 3">
    <name type="scientific">Rhodocista pekingensis</name>
    <dbReference type="NCBI Taxonomy" id="201185"/>
    <lineage>
        <taxon>Bacteria</taxon>
        <taxon>Pseudomonadati</taxon>
        <taxon>Pseudomonadota</taxon>
        <taxon>Alphaproteobacteria</taxon>
        <taxon>Rhodospirillales</taxon>
        <taxon>Azospirillaceae</taxon>
        <taxon>Rhodocista</taxon>
    </lineage>
</organism>
<proteinExistence type="predicted"/>
<keyword evidence="2" id="KW-0328">Glycosyltransferase</keyword>
<evidence type="ECO:0000313" key="3">
    <source>
        <dbReference type="Proteomes" id="UP001596456"/>
    </source>
</evidence>
<sequence length="258" mass="28075">MPFFSIITVVKDDAAGLIRTRESLRGQGWRDVEWLCADGGSTDGTAALLAGWAGELAWWRSGPDGGPFAAMNEAAARARGRYLLFLNGGDRLAGPDVLAAVAAQAVRHGFPGLLYGDTLEDPGDGRPRLRPARDVRHAWYGMPAHHCALFYRRDIVAGLAYPAGYRIAADYAYTLAALARVPDPLRLRMTVAEFAPGGLSRRHPALGRREQDHIRRDLLGMGPVSRGAIMAMQHLSSGLRRLAPATYACIRFRSTRQG</sequence>
<keyword evidence="2" id="KW-0808">Transferase</keyword>
<dbReference type="Pfam" id="PF00535">
    <property type="entry name" value="Glycos_transf_2"/>
    <property type="match status" value="1"/>
</dbReference>